<feature type="region of interest" description="Disordered" evidence="1">
    <location>
        <begin position="1"/>
        <end position="114"/>
    </location>
</feature>
<feature type="compositionally biased region" description="Basic residues" evidence="1">
    <location>
        <begin position="74"/>
        <end position="96"/>
    </location>
</feature>
<feature type="non-terminal residue" evidence="2">
    <location>
        <position position="1"/>
    </location>
</feature>
<keyword evidence="3" id="KW-1185">Reference proteome</keyword>
<gene>
    <name evidence="2" type="ORF">PECUL_23A044935</name>
</gene>
<proteinExistence type="predicted"/>
<name>A0AAD1TMR3_PELCU</name>
<dbReference type="AlphaFoldDB" id="A0AAD1TMR3"/>
<dbReference type="EMBL" id="OW240924">
    <property type="protein sequence ID" value="CAH2327958.1"/>
    <property type="molecule type" value="Genomic_DNA"/>
</dbReference>
<evidence type="ECO:0000256" key="1">
    <source>
        <dbReference type="SAM" id="MobiDB-lite"/>
    </source>
</evidence>
<reference evidence="2" key="1">
    <citation type="submission" date="2022-03" db="EMBL/GenBank/DDBJ databases">
        <authorList>
            <person name="Alioto T."/>
            <person name="Alioto T."/>
            <person name="Gomez Garrido J."/>
        </authorList>
    </citation>
    <scope>NUCLEOTIDE SEQUENCE</scope>
</reference>
<feature type="compositionally biased region" description="Low complexity" evidence="1">
    <location>
        <begin position="11"/>
        <end position="23"/>
    </location>
</feature>
<organism evidence="2 3">
    <name type="scientific">Pelobates cultripes</name>
    <name type="common">Western spadefoot toad</name>
    <dbReference type="NCBI Taxonomy" id="61616"/>
    <lineage>
        <taxon>Eukaryota</taxon>
        <taxon>Metazoa</taxon>
        <taxon>Chordata</taxon>
        <taxon>Craniata</taxon>
        <taxon>Vertebrata</taxon>
        <taxon>Euteleostomi</taxon>
        <taxon>Amphibia</taxon>
        <taxon>Batrachia</taxon>
        <taxon>Anura</taxon>
        <taxon>Pelobatoidea</taxon>
        <taxon>Pelobatidae</taxon>
        <taxon>Pelobates</taxon>
    </lineage>
</organism>
<evidence type="ECO:0000313" key="3">
    <source>
        <dbReference type="Proteomes" id="UP001295444"/>
    </source>
</evidence>
<accession>A0AAD1TMR3</accession>
<sequence>ELQRIPRNASRKSSSDSGRNSTSAYRKAWTRQQNKTHASEQGHRQQGVKRIPLDAAKTHLSTPTLPHPPGLKVTRAKAQKHLPQRWRYKRHKRQKTTRPPGSPTRGGNLDSSSHRVRGTVMQACSPALGCSAEALYNPSADTIGFPAEGVG</sequence>
<protein>
    <submittedName>
        <fullName evidence="2">Uncharacterized protein</fullName>
    </submittedName>
</protein>
<dbReference type="Proteomes" id="UP001295444">
    <property type="component" value="Chromosome 13"/>
</dbReference>
<evidence type="ECO:0000313" key="2">
    <source>
        <dbReference type="EMBL" id="CAH2327958.1"/>
    </source>
</evidence>